<dbReference type="InterPro" id="IPR001214">
    <property type="entry name" value="SET_dom"/>
</dbReference>
<dbReference type="GO" id="GO:0008757">
    <property type="term" value="F:S-adenosylmethionine-dependent methyltransferase activity"/>
    <property type="evidence" value="ECO:0007669"/>
    <property type="project" value="UniProtKB-ARBA"/>
</dbReference>
<dbReference type="GO" id="GO:0008170">
    <property type="term" value="F:N-methyltransferase activity"/>
    <property type="evidence" value="ECO:0007669"/>
    <property type="project" value="UniProtKB-ARBA"/>
</dbReference>
<evidence type="ECO:0000313" key="4">
    <source>
        <dbReference type="Proteomes" id="UP000790347"/>
    </source>
</evidence>
<gene>
    <name evidence="3" type="primary">SMYD3</name>
    <name evidence="3" type="ORF">DERF_001362</name>
</gene>
<evidence type="ECO:0000313" key="3">
    <source>
        <dbReference type="EMBL" id="KAH9527340.1"/>
    </source>
</evidence>
<evidence type="ECO:0000259" key="2">
    <source>
        <dbReference type="Pfam" id="PF00856"/>
    </source>
</evidence>
<comment type="caution">
    <text evidence="3">The sequence shown here is derived from an EMBL/GenBank/DDBJ whole genome shotgun (WGS) entry which is preliminary data.</text>
</comment>
<reference evidence="3" key="1">
    <citation type="submission" date="2013-05" db="EMBL/GenBank/DDBJ databases">
        <authorList>
            <person name="Yim A.K.Y."/>
            <person name="Chan T.F."/>
            <person name="Ji K.M."/>
            <person name="Liu X.Y."/>
            <person name="Zhou J.W."/>
            <person name="Li R.Q."/>
            <person name="Yang K.Y."/>
            <person name="Li J."/>
            <person name="Li M."/>
            <person name="Law P.T.W."/>
            <person name="Wu Y.L."/>
            <person name="Cai Z.L."/>
            <person name="Qin H."/>
            <person name="Bao Y."/>
            <person name="Leung R.K.K."/>
            <person name="Ng P.K.S."/>
            <person name="Zou J."/>
            <person name="Zhong X.J."/>
            <person name="Ran P.X."/>
            <person name="Zhong N.S."/>
            <person name="Liu Z.G."/>
            <person name="Tsui S.K.W."/>
        </authorList>
    </citation>
    <scope>NUCLEOTIDE SEQUENCE</scope>
    <source>
        <strain evidence="3">Derf</strain>
        <tissue evidence="3">Whole organism</tissue>
    </source>
</reference>
<feature type="transmembrane region" description="Helical" evidence="1">
    <location>
        <begin position="615"/>
        <end position="638"/>
    </location>
</feature>
<keyword evidence="1" id="KW-1133">Transmembrane helix</keyword>
<dbReference type="GO" id="GO:0008276">
    <property type="term" value="F:protein methyltransferase activity"/>
    <property type="evidence" value="ECO:0007669"/>
    <property type="project" value="UniProtKB-ARBA"/>
</dbReference>
<protein>
    <submittedName>
        <fullName evidence="3">SET and MYND domain-containing protein 3</fullName>
    </submittedName>
</protein>
<dbReference type="Gene3D" id="2.170.270.10">
    <property type="entry name" value="SET domain"/>
    <property type="match status" value="1"/>
</dbReference>
<dbReference type="AlphaFoldDB" id="A0A922IC38"/>
<sequence length="643" mass="75796">MFRYSFSSISTDRSTIYDYDDDHKRLSKSVAFETGDILVTCRPFIHIIADSWRGKICDLCLRQPIGSKNLYICRDCQQIHFCRSCQQLQSPSIFKNVHNLECPLLAKYGHILSSSSRLFLRLYLRLTNPESIHYQPIFNPLTREPINFEQLELAIIIEHNELADRITICCEKFANKSDDNDEQSTDMTTEEFALLQFIGLLDELRLCRDDDDDDDDVGENEILSMISDDDKIYELWKIFVRLWSYTLPIFDETLTGLFLKDAIAYGLYLEPSILTADGVHSCIPNCSFIHYGPVIQLRAMKSIEIGEQLSINYVDISLSRMERLKQLRNYYIGDCICIRCMEEQNDGNDMIDIDLFHSLREEFITQFQEEFIDSTLKNQSFLNFSTTSNNHDENEMIMKEKCLKMSQLARQLDEQYQQLYLFEHPEKSRFLFAFMAVEMNLLLFKLEFREQLQQQQKQHANMLINTMNGHESNGGRSQKNSRESGSITTLDTIIIEIKYWSDLLKRTVRSIRITHGIDHRLYREYPVPILNIWHKTLPKSLTLERLYQDPGILMSCSLSHDSSFSKEFLSEQFEFIKGQFAKLFNDKQQQQQQTNIIRQEKSESINKKRYDHYKVLFRILLVIFALLFPFFIYFTMYLENSDF</sequence>
<keyword evidence="1" id="KW-0812">Transmembrane</keyword>
<dbReference type="SUPFAM" id="SSF82199">
    <property type="entry name" value="SET domain"/>
    <property type="match status" value="1"/>
</dbReference>
<keyword evidence="4" id="KW-1185">Reference proteome</keyword>
<dbReference type="InterPro" id="IPR046341">
    <property type="entry name" value="SET_dom_sf"/>
</dbReference>
<dbReference type="PANTHER" id="PTHR12197">
    <property type="entry name" value="HISTONE-LYSINE N-METHYLTRANSFERASE SMYD"/>
    <property type="match status" value="1"/>
</dbReference>
<dbReference type="Proteomes" id="UP000790347">
    <property type="component" value="Unassembled WGS sequence"/>
</dbReference>
<name>A0A922IC38_DERFA</name>
<dbReference type="Pfam" id="PF00856">
    <property type="entry name" value="SET"/>
    <property type="match status" value="1"/>
</dbReference>
<reference evidence="3" key="2">
    <citation type="journal article" date="2022" name="Res Sq">
        <title>Comparative Genomics Reveals Insights into the Divergent Evolution of Astigmatic Mites and Household Pest Adaptations.</title>
        <authorList>
            <person name="Xiong Q."/>
            <person name="Wan A.T.-Y."/>
            <person name="Liu X.-Y."/>
            <person name="Fung C.S.-H."/>
            <person name="Xiao X."/>
            <person name="Malainual N."/>
            <person name="Hou J."/>
            <person name="Wang L."/>
            <person name="Wang M."/>
            <person name="Yang K."/>
            <person name="Cui Y."/>
            <person name="Leung E."/>
            <person name="Nong W."/>
            <person name="Shin S.-K."/>
            <person name="Au S."/>
            <person name="Jeong K.Y."/>
            <person name="Chew F.T."/>
            <person name="Hui J."/>
            <person name="Leung T.F."/>
            <person name="Tungtrongchitr A."/>
            <person name="Zhong N."/>
            <person name="Liu Z."/>
            <person name="Tsui S."/>
        </authorList>
    </citation>
    <scope>NUCLEOTIDE SEQUENCE</scope>
    <source>
        <strain evidence="3">Derf</strain>
        <tissue evidence="3">Whole organism</tissue>
    </source>
</reference>
<dbReference type="CDD" id="cd20071">
    <property type="entry name" value="SET_SMYD"/>
    <property type="match status" value="1"/>
</dbReference>
<keyword evidence="1" id="KW-0472">Membrane</keyword>
<evidence type="ECO:0000256" key="1">
    <source>
        <dbReference type="SAM" id="Phobius"/>
    </source>
</evidence>
<accession>A0A922IC38</accession>
<dbReference type="PANTHER" id="PTHR12197:SF251">
    <property type="entry name" value="EG:BACR7C10.4 PROTEIN"/>
    <property type="match status" value="1"/>
</dbReference>
<feature type="transmembrane region" description="Helical" evidence="1">
    <location>
        <begin position="430"/>
        <end position="448"/>
    </location>
</feature>
<feature type="domain" description="SET" evidence="2">
    <location>
        <begin position="280"/>
        <end position="313"/>
    </location>
</feature>
<dbReference type="InterPro" id="IPR050869">
    <property type="entry name" value="H3K4_H4K5_MeTrfase"/>
</dbReference>
<organism evidence="3 4">
    <name type="scientific">Dermatophagoides farinae</name>
    <name type="common">American house dust mite</name>
    <dbReference type="NCBI Taxonomy" id="6954"/>
    <lineage>
        <taxon>Eukaryota</taxon>
        <taxon>Metazoa</taxon>
        <taxon>Ecdysozoa</taxon>
        <taxon>Arthropoda</taxon>
        <taxon>Chelicerata</taxon>
        <taxon>Arachnida</taxon>
        <taxon>Acari</taxon>
        <taxon>Acariformes</taxon>
        <taxon>Sarcoptiformes</taxon>
        <taxon>Astigmata</taxon>
        <taxon>Psoroptidia</taxon>
        <taxon>Analgoidea</taxon>
        <taxon>Pyroglyphidae</taxon>
        <taxon>Dermatophagoidinae</taxon>
        <taxon>Dermatophagoides</taxon>
    </lineage>
</organism>
<dbReference type="GO" id="GO:0005634">
    <property type="term" value="C:nucleus"/>
    <property type="evidence" value="ECO:0007669"/>
    <property type="project" value="TreeGrafter"/>
</dbReference>
<proteinExistence type="predicted"/>
<dbReference type="EMBL" id="ASGP02000001">
    <property type="protein sequence ID" value="KAH9527340.1"/>
    <property type="molecule type" value="Genomic_DNA"/>
</dbReference>